<name>A0A7Y9H4Z4_9ACTN</name>
<proteinExistence type="predicted"/>
<sequence>MRRRTRATQQRDIARSFGGRSGFASEELDRGDRPPEQMSRAERTLAWWQWSDSSNHFEDYADADHHRLDRLLPSAELLVALAIVLVFVGAYAGFIAYLALTR</sequence>
<accession>A0A7Y9H4Z4</accession>
<reference evidence="3 4" key="1">
    <citation type="submission" date="2020-07" db="EMBL/GenBank/DDBJ databases">
        <authorList>
            <person name="Partida-Martinez L."/>
            <person name="Huntemann M."/>
            <person name="Clum A."/>
            <person name="Wang J."/>
            <person name="Palaniappan K."/>
            <person name="Ritter S."/>
            <person name="Chen I.-M."/>
            <person name="Stamatis D."/>
            <person name="Reddy T."/>
            <person name="O'Malley R."/>
            <person name="Daum C."/>
            <person name="Shapiro N."/>
            <person name="Ivanova N."/>
            <person name="Kyrpides N."/>
            <person name="Woyke T."/>
        </authorList>
    </citation>
    <scope>NUCLEOTIDE SEQUENCE [LARGE SCALE GENOMIC DNA]</scope>
    <source>
        <strain evidence="3 4">AT2.17</strain>
    </source>
</reference>
<protein>
    <submittedName>
        <fullName evidence="3">Uncharacterized protein</fullName>
    </submittedName>
</protein>
<keyword evidence="2" id="KW-0812">Transmembrane</keyword>
<dbReference type="EMBL" id="JACCBW010000002">
    <property type="protein sequence ID" value="NYE37818.1"/>
    <property type="molecule type" value="Genomic_DNA"/>
</dbReference>
<evidence type="ECO:0000313" key="3">
    <source>
        <dbReference type="EMBL" id="NYE37818.1"/>
    </source>
</evidence>
<gene>
    <name evidence="3" type="ORF">F4692_002951</name>
</gene>
<keyword evidence="2" id="KW-1133">Transmembrane helix</keyword>
<keyword evidence="4" id="KW-1185">Reference proteome</keyword>
<feature type="transmembrane region" description="Helical" evidence="2">
    <location>
        <begin position="77"/>
        <end position="100"/>
    </location>
</feature>
<feature type="compositionally biased region" description="Basic and acidic residues" evidence="1">
    <location>
        <begin position="27"/>
        <end position="38"/>
    </location>
</feature>
<dbReference type="Proteomes" id="UP000549911">
    <property type="component" value="Unassembled WGS sequence"/>
</dbReference>
<reference evidence="3 4" key="2">
    <citation type="submission" date="2020-08" db="EMBL/GenBank/DDBJ databases">
        <title>The Agave Microbiome: Exploring the role of microbial communities in plant adaptations to desert environments.</title>
        <authorList>
            <person name="Partida-Martinez L.P."/>
        </authorList>
    </citation>
    <scope>NUCLEOTIDE SEQUENCE [LARGE SCALE GENOMIC DNA]</scope>
    <source>
        <strain evidence="3 4">AT2.17</strain>
    </source>
</reference>
<evidence type="ECO:0000256" key="1">
    <source>
        <dbReference type="SAM" id="MobiDB-lite"/>
    </source>
</evidence>
<dbReference type="RefSeq" id="WP_179620329.1">
    <property type="nucleotide sequence ID" value="NZ_JACCBW010000002.1"/>
</dbReference>
<feature type="region of interest" description="Disordered" evidence="1">
    <location>
        <begin position="1"/>
        <end position="38"/>
    </location>
</feature>
<evidence type="ECO:0000313" key="4">
    <source>
        <dbReference type="Proteomes" id="UP000549911"/>
    </source>
</evidence>
<keyword evidence="2" id="KW-0472">Membrane</keyword>
<dbReference type="AlphaFoldDB" id="A0A7Y9H4Z4"/>
<evidence type="ECO:0000256" key="2">
    <source>
        <dbReference type="SAM" id="Phobius"/>
    </source>
</evidence>
<organism evidence="3 4">
    <name type="scientific">Nocardioides cavernae</name>
    <dbReference type="NCBI Taxonomy" id="1921566"/>
    <lineage>
        <taxon>Bacteria</taxon>
        <taxon>Bacillati</taxon>
        <taxon>Actinomycetota</taxon>
        <taxon>Actinomycetes</taxon>
        <taxon>Propionibacteriales</taxon>
        <taxon>Nocardioidaceae</taxon>
        <taxon>Nocardioides</taxon>
    </lineage>
</organism>
<comment type="caution">
    <text evidence="3">The sequence shown here is derived from an EMBL/GenBank/DDBJ whole genome shotgun (WGS) entry which is preliminary data.</text>
</comment>